<comment type="caution">
    <text evidence="3">The sequence shown here is derived from an EMBL/GenBank/DDBJ whole genome shotgun (WGS) entry which is preliminary data.</text>
</comment>
<keyword evidence="2" id="KW-0732">Signal</keyword>
<sequence length="325" mass="35806">MYLTIKKNRLSRVISRAAAITFLSAATSLCVSAQTNSAPAGTAVDLKKSLMAPIDLTKPADLSYSSSVGVEETASAENFNVGTSEDQPPPRRRYGRRTNYSDRWHHADGSNKYTFAAGGGFGLPTGSSGKELDLNWKVQVAGGYNFNKKFAVLLQYDYDRFGLTGGNLDRQFVRYNSLGLVDDTGTPVSFAGLDGNAHMWSITLNPMYTYYQGDKMGAYVIGGGGFYRKLTNFTLPSTGVYCDFFGFCYQFTQNQTFDHYSNNAGGVSGGVGFTYRLSRFASQKLYAEARYAWVDNQPSTNSVASYYPENNKRTGYFPVTVGIRW</sequence>
<dbReference type="InterPro" id="IPR011250">
    <property type="entry name" value="OMP/PagP_B-barrel"/>
</dbReference>
<dbReference type="AlphaFoldDB" id="A0A4Q7YY17"/>
<evidence type="ECO:0000313" key="3">
    <source>
        <dbReference type="EMBL" id="RZU42638.1"/>
    </source>
</evidence>
<accession>A0A4Q7YY17</accession>
<name>A0A4Q7YY17_9BACT</name>
<dbReference type="EMBL" id="SHKW01000001">
    <property type="protein sequence ID" value="RZU42638.1"/>
    <property type="molecule type" value="Genomic_DNA"/>
</dbReference>
<reference evidence="3 4" key="1">
    <citation type="submission" date="2019-02" db="EMBL/GenBank/DDBJ databases">
        <title>Genomic Encyclopedia of Archaeal and Bacterial Type Strains, Phase II (KMG-II): from individual species to whole genera.</title>
        <authorList>
            <person name="Goeker M."/>
        </authorList>
    </citation>
    <scope>NUCLEOTIDE SEQUENCE [LARGE SCALE GENOMIC DNA]</scope>
    <source>
        <strain evidence="3 4">DSM 18101</strain>
    </source>
</reference>
<feature type="compositionally biased region" description="Polar residues" evidence="1">
    <location>
        <begin position="75"/>
        <end position="86"/>
    </location>
</feature>
<evidence type="ECO:0000256" key="2">
    <source>
        <dbReference type="SAM" id="SignalP"/>
    </source>
</evidence>
<dbReference type="RefSeq" id="WP_130420590.1">
    <property type="nucleotide sequence ID" value="NZ_SHKW01000001.1"/>
</dbReference>
<feature type="region of interest" description="Disordered" evidence="1">
    <location>
        <begin position="75"/>
        <end position="94"/>
    </location>
</feature>
<dbReference type="SUPFAM" id="SSF56925">
    <property type="entry name" value="OMPA-like"/>
    <property type="match status" value="1"/>
</dbReference>
<feature type="chain" id="PRO_5020945361" evidence="2">
    <location>
        <begin position="34"/>
        <end position="325"/>
    </location>
</feature>
<dbReference type="OrthoDB" id="121699at2"/>
<protein>
    <submittedName>
        <fullName evidence="3">Outer membrane protein with beta-barrel domain</fullName>
    </submittedName>
</protein>
<feature type="signal peptide" evidence="2">
    <location>
        <begin position="1"/>
        <end position="33"/>
    </location>
</feature>
<keyword evidence="4" id="KW-1185">Reference proteome</keyword>
<gene>
    <name evidence="3" type="ORF">BDD14_4229</name>
</gene>
<proteinExistence type="predicted"/>
<evidence type="ECO:0000256" key="1">
    <source>
        <dbReference type="SAM" id="MobiDB-lite"/>
    </source>
</evidence>
<dbReference type="Gene3D" id="2.40.160.20">
    <property type="match status" value="1"/>
</dbReference>
<dbReference type="Proteomes" id="UP000292958">
    <property type="component" value="Unassembled WGS sequence"/>
</dbReference>
<organism evidence="3 4">
    <name type="scientific">Edaphobacter modestus</name>
    <dbReference type="NCBI Taxonomy" id="388466"/>
    <lineage>
        <taxon>Bacteria</taxon>
        <taxon>Pseudomonadati</taxon>
        <taxon>Acidobacteriota</taxon>
        <taxon>Terriglobia</taxon>
        <taxon>Terriglobales</taxon>
        <taxon>Acidobacteriaceae</taxon>
        <taxon>Edaphobacter</taxon>
    </lineage>
</organism>
<evidence type="ECO:0000313" key="4">
    <source>
        <dbReference type="Proteomes" id="UP000292958"/>
    </source>
</evidence>